<dbReference type="EMBL" id="JAAGNN010000018">
    <property type="protein sequence ID" value="KAF4077248.1"/>
    <property type="molecule type" value="Genomic_DNA"/>
</dbReference>
<evidence type="ECO:0000313" key="3">
    <source>
        <dbReference type="Proteomes" id="UP000593565"/>
    </source>
</evidence>
<organism evidence="2 3">
    <name type="scientific">Ameiurus melas</name>
    <name type="common">Black bullhead</name>
    <name type="synonym">Silurus melas</name>
    <dbReference type="NCBI Taxonomy" id="219545"/>
    <lineage>
        <taxon>Eukaryota</taxon>
        <taxon>Metazoa</taxon>
        <taxon>Chordata</taxon>
        <taxon>Craniata</taxon>
        <taxon>Vertebrata</taxon>
        <taxon>Euteleostomi</taxon>
        <taxon>Actinopterygii</taxon>
        <taxon>Neopterygii</taxon>
        <taxon>Teleostei</taxon>
        <taxon>Ostariophysi</taxon>
        <taxon>Siluriformes</taxon>
        <taxon>Ictaluridae</taxon>
        <taxon>Ameiurus</taxon>
    </lineage>
</organism>
<dbReference type="AlphaFoldDB" id="A0A7J6A754"/>
<keyword evidence="3" id="KW-1185">Reference proteome</keyword>
<dbReference type="Proteomes" id="UP000593565">
    <property type="component" value="Unassembled WGS sequence"/>
</dbReference>
<name>A0A7J6A754_AMEME</name>
<proteinExistence type="predicted"/>
<gene>
    <name evidence="2" type="ORF">AMELA_G00205850</name>
</gene>
<evidence type="ECO:0000256" key="1">
    <source>
        <dbReference type="SAM" id="Phobius"/>
    </source>
</evidence>
<reference evidence="2 3" key="1">
    <citation type="submission" date="2020-02" db="EMBL/GenBank/DDBJ databases">
        <title>A chromosome-scale genome assembly of the black bullhead catfish (Ameiurus melas).</title>
        <authorList>
            <person name="Wen M."/>
            <person name="Zham M."/>
            <person name="Cabau C."/>
            <person name="Klopp C."/>
            <person name="Donnadieu C."/>
            <person name="Roques C."/>
            <person name="Bouchez O."/>
            <person name="Lampietro C."/>
            <person name="Jouanno E."/>
            <person name="Herpin A."/>
            <person name="Louis A."/>
            <person name="Berthelot C."/>
            <person name="Parey E."/>
            <person name="Roest-Crollius H."/>
            <person name="Braasch I."/>
            <person name="Postlethwait J."/>
            <person name="Robinson-Rechavi M."/>
            <person name="Echchiki A."/>
            <person name="Begum T."/>
            <person name="Montfort J."/>
            <person name="Schartl M."/>
            <person name="Bobe J."/>
            <person name="Guiguen Y."/>
        </authorList>
    </citation>
    <scope>NUCLEOTIDE SEQUENCE [LARGE SCALE GENOMIC DNA]</scope>
    <source>
        <strain evidence="2">M_S1</strain>
        <tissue evidence="2">Blood</tissue>
    </source>
</reference>
<keyword evidence="1" id="KW-0812">Transmembrane</keyword>
<accession>A0A7J6A754</accession>
<sequence>MANWNLELICFIISFNLPPGPDAFLGFMVLIWSMSFFSIIRWDWRRMQVQIKVFINEPTNKAQGAWSILNKINHETTI</sequence>
<keyword evidence="1" id="KW-1133">Transmembrane helix</keyword>
<feature type="transmembrane region" description="Helical" evidence="1">
    <location>
        <begin position="23"/>
        <end position="42"/>
    </location>
</feature>
<protein>
    <submittedName>
        <fullName evidence="2">Uncharacterized protein</fullName>
    </submittedName>
</protein>
<keyword evidence="1" id="KW-0472">Membrane</keyword>
<evidence type="ECO:0000313" key="2">
    <source>
        <dbReference type="EMBL" id="KAF4077248.1"/>
    </source>
</evidence>
<comment type="caution">
    <text evidence="2">The sequence shown here is derived from an EMBL/GenBank/DDBJ whole genome shotgun (WGS) entry which is preliminary data.</text>
</comment>